<keyword evidence="4" id="KW-1185">Reference proteome</keyword>
<dbReference type="PANTHER" id="PTHR24223:SF263">
    <property type="entry name" value="ABC-TYPE XENOBIOTIC TRANSPORTER"/>
    <property type="match status" value="1"/>
</dbReference>
<evidence type="ECO:0000313" key="3">
    <source>
        <dbReference type="EMBL" id="KAF7153213.1"/>
    </source>
</evidence>
<protein>
    <submittedName>
        <fullName evidence="3">Uncharacterized protein</fullName>
    </submittedName>
</protein>
<sequence length="235" mass="27125">MHEVQIWLDWRKEAEMWLQVEEEKWRVEVIGGVGRRNAILLPFCAFGDEKYAETNIDALHEPRQGESADSGNENIMPFSNAGFFCRMWFWWLNPLLKLGKEKVLVDKDIPKLTQVDRAETCYFVLKEKLSKEKERGTLNHSVLKTVFLWQWKAILVSGFFALIKALTLATGPLSLRAFILVAEGKETLNMRDMLSLQASSFLGKCFESLSERQWSFRTRLIGLQIRSSGAHKNDP</sequence>
<dbReference type="GO" id="GO:0005524">
    <property type="term" value="F:ATP binding"/>
    <property type="evidence" value="ECO:0007669"/>
    <property type="project" value="UniProtKB-KW"/>
</dbReference>
<evidence type="ECO:0000256" key="2">
    <source>
        <dbReference type="ARBA" id="ARBA00022840"/>
    </source>
</evidence>
<proteinExistence type="predicted"/>
<keyword evidence="2" id="KW-0067">ATP-binding</keyword>
<evidence type="ECO:0000313" key="4">
    <source>
        <dbReference type="Proteomes" id="UP000626092"/>
    </source>
</evidence>
<dbReference type="PANTHER" id="PTHR24223">
    <property type="entry name" value="ATP-BINDING CASSETTE SUB-FAMILY C"/>
    <property type="match status" value="1"/>
</dbReference>
<reference evidence="3" key="1">
    <citation type="submission" date="2019-11" db="EMBL/GenBank/DDBJ databases">
        <authorList>
            <person name="Liu Y."/>
            <person name="Hou J."/>
            <person name="Li T.-Q."/>
            <person name="Guan C.-H."/>
            <person name="Wu X."/>
            <person name="Wu H.-Z."/>
            <person name="Ling F."/>
            <person name="Zhang R."/>
            <person name="Shi X.-G."/>
            <person name="Ren J.-P."/>
            <person name="Chen E.-F."/>
            <person name="Sun J.-M."/>
        </authorList>
    </citation>
    <scope>NUCLEOTIDE SEQUENCE</scope>
    <source>
        <strain evidence="3">Adult_tree_wgs_1</strain>
        <tissue evidence="3">Leaves</tissue>
    </source>
</reference>
<comment type="caution">
    <text evidence="3">The sequence shown here is derived from an EMBL/GenBank/DDBJ whole genome shotgun (WGS) entry which is preliminary data.</text>
</comment>
<gene>
    <name evidence="3" type="ORF">RHSIM_Rhsim01G0095900</name>
</gene>
<name>A0A834HHA6_RHOSS</name>
<keyword evidence="1" id="KW-0547">Nucleotide-binding</keyword>
<dbReference type="GO" id="GO:0016020">
    <property type="term" value="C:membrane"/>
    <property type="evidence" value="ECO:0007669"/>
    <property type="project" value="TreeGrafter"/>
</dbReference>
<dbReference type="GO" id="GO:0042626">
    <property type="term" value="F:ATPase-coupled transmembrane transporter activity"/>
    <property type="evidence" value="ECO:0007669"/>
    <property type="project" value="TreeGrafter"/>
</dbReference>
<dbReference type="AlphaFoldDB" id="A0A834HHA6"/>
<accession>A0A834HHA6</accession>
<dbReference type="InterPro" id="IPR050173">
    <property type="entry name" value="ABC_transporter_C-like"/>
</dbReference>
<evidence type="ECO:0000256" key="1">
    <source>
        <dbReference type="ARBA" id="ARBA00022741"/>
    </source>
</evidence>
<dbReference type="EMBL" id="WJXA01000001">
    <property type="protein sequence ID" value="KAF7153213.1"/>
    <property type="molecule type" value="Genomic_DNA"/>
</dbReference>
<dbReference type="Proteomes" id="UP000626092">
    <property type="component" value="Unassembled WGS sequence"/>
</dbReference>
<dbReference type="OrthoDB" id="1737352at2759"/>
<organism evidence="3 4">
    <name type="scientific">Rhododendron simsii</name>
    <name type="common">Sims's rhododendron</name>
    <dbReference type="NCBI Taxonomy" id="118357"/>
    <lineage>
        <taxon>Eukaryota</taxon>
        <taxon>Viridiplantae</taxon>
        <taxon>Streptophyta</taxon>
        <taxon>Embryophyta</taxon>
        <taxon>Tracheophyta</taxon>
        <taxon>Spermatophyta</taxon>
        <taxon>Magnoliopsida</taxon>
        <taxon>eudicotyledons</taxon>
        <taxon>Gunneridae</taxon>
        <taxon>Pentapetalae</taxon>
        <taxon>asterids</taxon>
        <taxon>Ericales</taxon>
        <taxon>Ericaceae</taxon>
        <taxon>Ericoideae</taxon>
        <taxon>Rhodoreae</taxon>
        <taxon>Rhododendron</taxon>
    </lineage>
</organism>